<gene>
    <name evidence="2" type="ORF">MNBD_GAMMA13-506</name>
</gene>
<proteinExistence type="predicted"/>
<dbReference type="Pfam" id="PF13681">
    <property type="entry name" value="PilX"/>
    <property type="match status" value="1"/>
</dbReference>
<dbReference type="AlphaFoldDB" id="A0A3B0Y988"/>
<dbReference type="InterPro" id="IPR025205">
    <property type="entry name" value="PilX/PilW_C"/>
</dbReference>
<name>A0A3B0Y988_9ZZZZ</name>
<feature type="non-terminal residue" evidence="2">
    <location>
        <position position="1"/>
    </location>
</feature>
<protein>
    <recommendedName>
        <fullName evidence="1">PilX/PilW C-terminal domain-containing protein</fullName>
    </recommendedName>
</protein>
<accession>A0A3B0Y988</accession>
<organism evidence="2">
    <name type="scientific">hydrothermal vent metagenome</name>
    <dbReference type="NCBI Taxonomy" id="652676"/>
    <lineage>
        <taxon>unclassified sequences</taxon>
        <taxon>metagenomes</taxon>
        <taxon>ecological metagenomes</taxon>
    </lineage>
</organism>
<sequence length="110" mass="11514">RDAEAALTVAVLPIFNGTGGLYKATTPQKWTTLDWSDTSALAIYSDADLGTGVEVASAPTYIIEELEPVLGGGGSIEAGTPQQTDYYRVTSRGVGGSANAVVMLQSIYKR</sequence>
<feature type="domain" description="PilX/PilW C-terminal" evidence="1">
    <location>
        <begin position="30"/>
        <end position="109"/>
    </location>
</feature>
<evidence type="ECO:0000259" key="1">
    <source>
        <dbReference type="Pfam" id="PF13681"/>
    </source>
</evidence>
<evidence type="ECO:0000313" key="2">
    <source>
        <dbReference type="EMBL" id="VAW72117.1"/>
    </source>
</evidence>
<dbReference type="EMBL" id="UOFK01000014">
    <property type="protein sequence ID" value="VAW72117.1"/>
    <property type="molecule type" value="Genomic_DNA"/>
</dbReference>
<reference evidence="2" key="1">
    <citation type="submission" date="2018-06" db="EMBL/GenBank/DDBJ databases">
        <authorList>
            <person name="Zhirakovskaya E."/>
        </authorList>
    </citation>
    <scope>NUCLEOTIDE SEQUENCE</scope>
</reference>